<dbReference type="SUPFAM" id="SSF47648">
    <property type="entry name" value="Nucleoside phosphorylase/phosphoribosyltransferase N-terminal domain"/>
    <property type="match status" value="1"/>
</dbReference>
<comment type="subunit">
    <text evidence="9">Homodimer.</text>
</comment>
<feature type="binding site" evidence="9">
    <location>
        <position position="226"/>
    </location>
    <ligand>
        <name>Mg(2+)</name>
        <dbReference type="ChEBI" id="CHEBI:18420"/>
        <label>1</label>
    </ligand>
</feature>
<dbReference type="Gene3D" id="1.20.970.10">
    <property type="entry name" value="Transferase, Pyrimidine Nucleoside Phosphorylase, Chain C"/>
    <property type="match status" value="1"/>
</dbReference>
<evidence type="ECO:0000256" key="5">
    <source>
        <dbReference type="ARBA" id="ARBA00022822"/>
    </source>
</evidence>
<name>A0A1F5YEV0_9BACT</name>
<dbReference type="PANTHER" id="PTHR43285:SF2">
    <property type="entry name" value="ANTHRANILATE PHOSPHORIBOSYLTRANSFERASE"/>
    <property type="match status" value="1"/>
</dbReference>
<dbReference type="InterPro" id="IPR017459">
    <property type="entry name" value="Glycosyl_Trfase_fam3_N_dom"/>
</dbReference>
<dbReference type="GO" id="GO:0000287">
    <property type="term" value="F:magnesium ion binding"/>
    <property type="evidence" value="ECO:0007669"/>
    <property type="project" value="UniProtKB-UniRule"/>
</dbReference>
<feature type="binding site" evidence="9">
    <location>
        <position position="226"/>
    </location>
    <ligand>
        <name>Mg(2+)</name>
        <dbReference type="ChEBI" id="CHEBI:18420"/>
        <label>2</label>
    </ligand>
</feature>
<feature type="binding site" evidence="9">
    <location>
        <position position="80"/>
    </location>
    <ligand>
        <name>5-phospho-alpha-D-ribose 1-diphosphate</name>
        <dbReference type="ChEBI" id="CHEBI:58017"/>
    </ligand>
</feature>
<evidence type="ECO:0000259" key="11">
    <source>
        <dbReference type="Pfam" id="PF02885"/>
    </source>
</evidence>
<proteinExistence type="inferred from homology"/>
<dbReference type="GO" id="GO:0000162">
    <property type="term" value="P:L-tryptophan biosynthetic process"/>
    <property type="evidence" value="ECO:0007669"/>
    <property type="project" value="UniProtKB-UniRule"/>
</dbReference>
<feature type="domain" description="Glycosyl transferase family 3 N-terminal" evidence="11">
    <location>
        <begin position="4"/>
        <end position="65"/>
    </location>
</feature>
<dbReference type="InterPro" id="IPR000312">
    <property type="entry name" value="Glycosyl_Trfase_fam3"/>
</dbReference>
<feature type="binding site" evidence="9">
    <location>
        <begin position="83"/>
        <end position="84"/>
    </location>
    <ligand>
        <name>5-phospho-alpha-D-ribose 1-diphosphate</name>
        <dbReference type="ChEBI" id="CHEBI:58017"/>
    </ligand>
</feature>
<dbReference type="InterPro" id="IPR035902">
    <property type="entry name" value="Nuc_phospho_transferase"/>
</dbReference>
<dbReference type="UniPathway" id="UPA00035">
    <property type="reaction ID" value="UER00041"/>
</dbReference>
<evidence type="ECO:0000313" key="12">
    <source>
        <dbReference type="EMBL" id="OGF98695.1"/>
    </source>
</evidence>
<organism evidence="12 13">
    <name type="scientific">Candidatus Gottesmanbacteria bacterium RBG_16_38_7b</name>
    <dbReference type="NCBI Taxonomy" id="1798372"/>
    <lineage>
        <taxon>Bacteria</taxon>
        <taxon>Candidatus Gottesmaniibacteriota</taxon>
    </lineage>
</organism>
<evidence type="ECO:0000256" key="1">
    <source>
        <dbReference type="ARBA" id="ARBA00004907"/>
    </source>
</evidence>
<reference evidence="12 13" key="1">
    <citation type="journal article" date="2016" name="Nat. Commun.">
        <title>Thousands of microbial genomes shed light on interconnected biogeochemical processes in an aquifer system.</title>
        <authorList>
            <person name="Anantharaman K."/>
            <person name="Brown C.T."/>
            <person name="Hug L.A."/>
            <person name="Sharon I."/>
            <person name="Castelle C.J."/>
            <person name="Probst A.J."/>
            <person name="Thomas B.C."/>
            <person name="Singh A."/>
            <person name="Wilkins M.J."/>
            <person name="Karaoz U."/>
            <person name="Brodie E.L."/>
            <person name="Williams K.H."/>
            <person name="Hubbard S.S."/>
            <person name="Banfield J.F."/>
        </authorList>
    </citation>
    <scope>NUCLEOTIDE SEQUENCE [LARGE SCALE GENOMIC DNA]</scope>
</reference>
<evidence type="ECO:0000256" key="9">
    <source>
        <dbReference type="HAMAP-Rule" id="MF_00211"/>
    </source>
</evidence>
<dbReference type="Pfam" id="PF02885">
    <property type="entry name" value="Glycos_trans_3N"/>
    <property type="match status" value="1"/>
</dbReference>
<comment type="function">
    <text evidence="9">Catalyzes the transfer of the phosphoribosyl group of 5-phosphorylribose-1-pyrophosphate (PRPP) to anthranilate to yield N-(5'-phosphoribosyl)-anthranilate (PRA).</text>
</comment>
<evidence type="ECO:0000259" key="10">
    <source>
        <dbReference type="Pfam" id="PF00591"/>
    </source>
</evidence>
<dbReference type="InterPro" id="IPR005940">
    <property type="entry name" value="Anthranilate_Pribosyl_Tfrase"/>
</dbReference>
<dbReference type="InterPro" id="IPR036320">
    <property type="entry name" value="Glycosyl_Trfase_fam3_N_dom_sf"/>
</dbReference>
<comment type="similarity">
    <text evidence="9">Belongs to the anthranilate phosphoribosyltransferase family.</text>
</comment>
<evidence type="ECO:0000256" key="3">
    <source>
        <dbReference type="ARBA" id="ARBA00022676"/>
    </source>
</evidence>
<keyword evidence="9" id="KW-0460">Magnesium</keyword>
<feature type="binding site" evidence="9">
    <location>
        <position position="120"/>
    </location>
    <ligand>
        <name>5-phospho-alpha-D-ribose 1-diphosphate</name>
        <dbReference type="ChEBI" id="CHEBI:58017"/>
    </ligand>
</feature>
<feature type="binding site" evidence="9">
    <location>
        <position position="166"/>
    </location>
    <ligand>
        <name>anthranilate</name>
        <dbReference type="ChEBI" id="CHEBI:16567"/>
        <label>2</label>
    </ligand>
</feature>
<feature type="binding site" evidence="9">
    <location>
        <position position="92"/>
    </location>
    <ligand>
        <name>Mg(2+)</name>
        <dbReference type="ChEBI" id="CHEBI:18420"/>
        <label>1</label>
    </ligand>
</feature>
<dbReference type="NCBIfam" id="TIGR01245">
    <property type="entry name" value="trpD"/>
    <property type="match status" value="1"/>
</dbReference>
<evidence type="ECO:0000256" key="2">
    <source>
        <dbReference type="ARBA" id="ARBA00022605"/>
    </source>
</evidence>
<feature type="binding site" evidence="9">
    <location>
        <position position="80"/>
    </location>
    <ligand>
        <name>anthranilate</name>
        <dbReference type="ChEBI" id="CHEBI:16567"/>
        <label>1</label>
    </ligand>
</feature>
<dbReference type="EMBL" id="MFJB01000090">
    <property type="protein sequence ID" value="OGF98695.1"/>
    <property type="molecule type" value="Genomic_DNA"/>
</dbReference>
<comment type="pathway">
    <text evidence="1 9">Amino-acid biosynthesis; L-tryptophan biosynthesis; L-tryptophan from chorismate: step 2/5.</text>
</comment>
<feature type="binding site" evidence="9">
    <location>
        <position position="111"/>
    </location>
    <ligand>
        <name>anthranilate</name>
        <dbReference type="ChEBI" id="CHEBI:16567"/>
        <label>1</label>
    </ligand>
</feature>
<dbReference type="AlphaFoldDB" id="A0A1F5YEV0"/>
<evidence type="ECO:0000256" key="8">
    <source>
        <dbReference type="ARBA" id="ARBA00061188"/>
    </source>
</evidence>
<feature type="binding site" evidence="9">
    <location>
        <position position="225"/>
    </location>
    <ligand>
        <name>Mg(2+)</name>
        <dbReference type="ChEBI" id="CHEBI:18420"/>
        <label>2</label>
    </ligand>
</feature>
<comment type="similarity">
    <text evidence="8">In the C-terminal section; belongs to the anthranilate phosphoribosyltransferase family.</text>
</comment>
<dbReference type="GO" id="GO:0004048">
    <property type="term" value="F:anthranilate phosphoribosyltransferase activity"/>
    <property type="evidence" value="ECO:0007669"/>
    <property type="project" value="UniProtKB-UniRule"/>
</dbReference>
<feature type="domain" description="Glycosyl transferase family 3" evidence="10">
    <location>
        <begin position="75"/>
        <end position="324"/>
    </location>
</feature>
<keyword evidence="9" id="KW-0479">Metal-binding</keyword>
<protein>
    <recommendedName>
        <fullName evidence="9">Anthranilate phosphoribosyltransferase</fullName>
        <ecNumber evidence="9">2.4.2.18</ecNumber>
    </recommendedName>
</protein>
<dbReference type="SUPFAM" id="SSF52418">
    <property type="entry name" value="Nucleoside phosphorylase/phosphoribosyltransferase catalytic domain"/>
    <property type="match status" value="1"/>
</dbReference>
<keyword evidence="5 9" id="KW-0822">Tryptophan biosynthesis</keyword>
<evidence type="ECO:0000256" key="7">
    <source>
        <dbReference type="ARBA" id="ARBA00052328"/>
    </source>
</evidence>
<feature type="binding site" evidence="9">
    <location>
        <begin position="108"/>
        <end position="116"/>
    </location>
    <ligand>
        <name>5-phospho-alpha-D-ribose 1-diphosphate</name>
        <dbReference type="ChEBI" id="CHEBI:58017"/>
    </ligand>
</feature>
<evidence type="ECO:0000256" key="4">
    <source>
        <dbReference type="ARBA" id="ARBA00022679"/>
    </source>
</evidence>
<evidence type="ECO:0000313" key="13">
    <source>
        <dbReference type="Proteomes" id="UP000177396"/>
    </source>
</evidence>
<dbReference type="PANTHER" id="PTHR43285">
    <property type="entry name" value="ANTHRANILATE PHOSPHORIBOSYLTRANSFERASE"/>
    <property type="match status" value="1"/>
</dbReference>
<feature type="binding site" evidence="9">
    <location>
        <position position="88"/>
    </location>
    <ligand>
        <name>5-phospho-alpha-D-ribose 1-diphosphate</name>
        <dbReference type="ChEBI" id="CHEBI:58017"/>
    </ligand>
</feature>
<keyword evidence="6 9" id="KW-0057">Aromatic amino acid biosynthesis</keyword>
<dbReference type="HAMAP" id="MF_00211">
    <property type="entry name" value="TrpD"/>
    <property type="match status" value="1"/>
</dbReference>
<keyword evidence="4 9" id="KW-0808">Transferase</keyword>
<evidence type="ECO:0000256" key="6">
    <source>
        <dbReference type="ARBA" id="ARBA00023141"/>
    </source>
</evidence>
<keyword evidence="3 9" id="KW-0328">Glycosyltransferase</keyword>
<dbReference type="GO" id="GO:0005829">
    <property type="term" value="C:cytosol"/>
    <property type="evidence" value="ECO:0007669"/>
    <property type="project" value="TreeGrafter"/>
</dbReference>
<keyword evidence="2 9" id="KW-0028">Amino-acid biosynthesis</keyword>
<dbReference type="FunFam" id="3.40.1030.10:FF:000002">
    <property type="entry name" value="Anthranilate phosphoribosyltransferase"/>
    <property type="match status" value="1"/>
</dbReference>
<dbReference type="Gene3D" id="3.40.1030.10">
    <property type="entry name" value="Nucleoside phosphorylase/phosphoribosyltransferase catalytic domain"/>
    <property type="match status" value="1"/>
</dbReference>
<feature type="binding site" evidence="9">
    <location>
        <begin position="90"/>
        <end position="93"/>
    </location>
    <ligand>
        <name>5-phospho-alpha-D-ribose 1-diphosphate</name>
        <dbReference type="ChEBI" id="CHEBI:58017"/>
    </ligand>
</feature>
<gene>
    <name evidence="9" type="primary">trpD</name>
    <name evidence="12" type="ORF">A2153_01410</name>
</gene>
<accession>A0A1F5YEV0</accession>
<comment type="caution">
    <text evidence="12">The sequence shown here is derived from an EMBL/GenBank/DDBJ whole genome shotgun (WGS) entry which is preliminary data.</text>
</comment>
<comment type="catalytic activity">
    <reaction evidence="7 9">
        <text>N-(5-phospho-beta-D-ribosyl)anthranilate + diphosphate = 5-phospho-alpha-D-ribose 1-diphosphate + anthranilate</text>
        <dbReference type="Rhea" id="RHEA:11768"/>
        <dbReference type="ChEBI" id="CHEBI:16567"/>
        <dbReference type="ChEBI" id="CHEBI:18277"/>
        <dbReference type="ChEBI" id="CHEBI:33019"/>
        <dbReference type="ChEBI" id="CHEBI:58017"/>
        <dbReference type="EC" id="2.4.2.18"/>
    </reaction>
</comment>
<dbReference type="Pfam" id="PF00591">
    <property type="entry name" value="Glycos_transf_3"/>
    <property type="match status" value="1"/>
</dbReference>
<comment type="caution">
    <text evidence="9">Lacks conserved residue(s) required for the propagation of feature annotation.</text>
</comment>
<comment type="cofactor">
    <cofactor evidence="9">
        <name>Mg(2+)</name>
        <dbReference type="ChEBI" id="CHEBI:18420"/>
    </cofactor>
    <text evidence="9">Binds 2 magnesium ions per monomer.</text>
</comment>
<sequence>MEAQEILEKLINRTDLTKLQSTILAEIIFSEDVQASIKAALLTALRMKGESVSEILGFIEIIRKAMVKVKIDDLAIDTCGNGGDNQNTFNISTAAAIVAAACGVKVAKHGNRNISSKSGSADVLEAMGARVDLTAKEVEDSLNFSNFTFMFVPNFHPIFKNIGLLRRELRIKTIFNLLGPLVNPAGVKRQIIGSGSREAAEILSKVVQRLDNEHILVVHSFEGMDEISIYEPTQVFEIRGNRIKKFVIKPEEFGLRGKDANNIRVNSIEESKVKLTEILEGSFGDARKIVLFNSAAALYVGGRCRSIAEGIKFAEKAIDEGLAYAELNKFIEFSKKVRMQNDQHI</sequence>
<dbReference type="EC" id="2.4.2.18" evidence="9"/>
<dbReference type="Proteomes" id="UP000177396">
    <property type="component" value="Unassembled WGS sequence"/>
</dbReference>